<dbReference type="AlphaFoldDB" id="A0A9N9U189"/>
<dbReference type="InterPro" id="IPR057953">
    <property type="entry name" value="SAPC2_N"/>
</dbReference>
<reference evidence="4" key="1">
    <citation type="submission" date="2022-01" db="EMBL/GenBank/DDBJ databases">
        <authorList>
            <person name="King R."/>
        </authorList>
    </citation>
    <scope>NUCLEOTIDE SEQUENCE</scope>
</reference>
<dbReference type="Pfam" id="PF11414">
    <property type="entry name" value="Suppressor_APC"/>
    <property type="match status" value="1"/>
</dbReference>
<keyword evidence="5" id="KW-1185">Reference proteome</keyword>
<feature type="coiled-coil region" evidence="1">
    <location>
        <begin position="324"/>
        <end position="351"/>
    </location>
</feature>
<evidence type="ECO:0000256" key="2">
    <source>
        <dbReference type="SAM" id="MobiDB-lite"/>
    </source>
</evidence>
<keyword evidence="1" id="KW-0175">Coiled coil</keyword>
<dbReference type="Pfam" id="PF25825">
    <property type="entry name" value="SAPC2_N"/>
    <property type="match status" value="1"/>
</dbReference>
<sequence length="374" mass="41779">MSSPTSTLDGLPKRFVDAMRTLFDIMDDKRTGFVRLADIEQRWRADNAPKGVIDSLRKVTPPTGRLTFERFCAGLKISLLRNQADKKPELEAAPAAAPDPPPAAAAPAAWTAHQRRALSAAQLGDAALNFPARAAPKPALFGPPKPPRSAAALGGNLDREEIRSALQDWRKRGIGAGRSVGDGDQKGGATNEAGQNKKGGGGRRREPRRHTLQNGVDYSMLRRMKQMEQEKEVLAEGLGAVERAREWYVRQMGIVQEKMRDLGRTGHAEHWSEAQQERLELRRARVLEVNRHLSALTESWERGGLPLHMNLAVNRFHPAHEDLADRLKRQNRLLTEEVSKKSERISLLEREKANLIQVLQIRSKRPNAQEEAVF</sequence>
<evidence type="ECO:0000313" key="5">
    <source>
        <dbReference type="Proteomes" id="UP001153712"/>
    </source>
</evidence>
<accession>A0A9N9U189</accession>
<feature type="domain" description="Suppressor APC" evidence="3">
    <location>
        <begin position="10"/>
        <end position="85"/>
    </location>
</feature>
<organism evidence="4 5">
    <name type="scientific">Phyllotreta striolata</name>
    <name type="common">Striped flea beetle</name>
    <name type="synonym">Crioceris striolata</name>
    <dbReference type="NCBI Taxonomy" id="444603"/>
    <lineage>
        <taxon>Eukaryota</taxon>
        <taxon>Metazoa</taxon>
        <taxon>Ecdysozoa</taxon>
        <taxon>Arthropoda</taxon>
        <taxon>Hexapoda</taxon>
        <taxon>Insecta</taxon>
        <taxon>Pterygota</taxon>
        <taxon>Neoptera</taxon>
        <taxon>Endopterygota</taxon>
        <taxon>Coleoptera</taxon>
        <taxon>Polyphaga</taxon>
        <taxon>Cucujiformia</taxon>
        <taxon>Chrysomeloidea</taxon>
        <taxon>Chrysomelidae</taxon>
        <taxon>Galerucinae</taxon>
        <taxon>Alticini</taxon>
        <taxon>Phyllotreta</taxon>
    </lineage>
</organism>
<evidence type="ECO:0000256" key="1">
    <source>
        <dbReference type="SAM" id="Coils"/>
    </source>
</evidence>
<dbReference type="InterPro" id="IPR026828">
    <property type="entry name" value="SAPC2_1/2"/>
</dbReference>
<feature type="compositionally biased region" description="Basic residues" evidence="2">
    <location>
        <begin position="200"/>
        <end position="211"/>
    </location>
</feature>
<feature type="region of interest" description="Disordered" evidence="2">
    <location>
        <begin position="137"/>
        <end position="157"/>
    </location>
</feature>
<dbReference type="OrthoDB" id="10035013at2759"/>
<dbReference type="Proteomes" id="UP001153712">
    <property type="component" value="Chromosome 8"/>
</dbReference>
<feature type="region of interest" description="Disordered" evidence="2">
    <location>
        <begin position="169"/>
        <end position="214"/>
    </location>
</feature>
<evidence type="ECO:0000313" key="4">
    <source>
        <dbReference type="EMBL" id="CAG9864770.1"/>
    </source>
</evidence>
<dbReference type="EMBL" id="OU900101">
    <property type="protein sequence ID" value="CAG9864770.1"/>
    <property type="molecule type" value="Genomic_DNA"/>
</dbReference>
<evidence type="ECO:0000259" key="3">
    <source>
        <dbReference type="Pfam" id="PF25825"/>
    </source>
</evidence>
<name>A0A9N9U189_PHYSR</name>
<protein>
    <recommendedName>
        <fullName evidence="3">Suppressor APC domain-containing protein</fullName>
    </recommendedName>
</protein>
<feature type="region of interest" description="Disordered" evidence="2">
    <location>
        <begin position="88"/>
        <end position="111"/>
    </location>
</feature>
<dbReference type="PANTHER" id="PTHR14907">
    <property type="entry name" value="FI14130P"/>
    <property type="match status" value="1"/>
</dbReference>
<dbReference type="PANTHER" id="PTHR14907:SF2">
    <property type="entry name" value="SUPPRESSOR APC DOMAIN-CONTAINING PROTEIN 2"/>
    <property type="match status" value="1"/>
</dbReference>
<gene>
    <name evidence="4" type="ORF">PHYEVI_LOCUS11020</name>
</gene>
<proteinExistence type="predicted"/>